<feature type="transmembrane region" description="Helical" evidence="1">
    <location>
        <begin position="89"/>
        <end position="108"/>
    </location>
</feature>
<name>A0A1Y2I2G5_9FUNG</name>
<dbReference type="GO" id="GO:0005783">
    <property type="term" value="C:endoplasmic reticulum"/>
    <property type="evidence" value="ECO:0007669"/>
    <property type="project" value="TreeGrafter"/>
</dbReference>
<reference evidence="2 3" key="1">
    <citation type="submission" date="2016-07" db="EMBL/GenBank/DDBJ databases">
        <title>Pervasive Adenine N6-methylation of Active Genes in Fungi.</title>
        <authorList>
            <consortium name="DOE Joint Genome Institute"/>
            <person name="Mondo S.J."/>
            <person name="Dannebaum R.O."/>
            <person name="Kuo R.C."/>
            <person name="Labutti K."/>
            <person name="Haridas S."/>
            <person name="Kuo A."/>
            <person name="Salamov A."/>
            <person name="Ahrendt S.R."/>
            <person name="Lipzen A."/>
            <person name="Sullivan W."/>
            <person name="Andreopoulos W.B."/>
            <person name="Clum A."/>
            <person name="Lindquist E."/>
            <person name="Daum C."/>
            <person name="Ramamoorthy G.K."/>
            <person name="Gryganskyi A."/>
            <person name="Culley D."/>
            <person name="Magnuson J.K."/>
            <person name="James T.Y."/>
            <person name="O'Malley M.A."/>
            <person name="Stajich J.E."/>
            <person name="Spatafora J.W."/>
            <person name="Visel A."/>
            <person name="Grigoriev I.V."/>
        </authorList>
    </citation>
    <scope>NUCLEOTIDE SEQUENCE [LARGE SCALE GENOMIC DNA]</scope>
    <source>
        <strain evidence="2 3">PL171</strain>
    </source>
</reference>
<dbReference type="InterPro" id="IPR009305">
    <property type="entry name" value="Mpo1-like"/>
</dbReference>
<feature type="transmembrane region" description="Helical" evidence="1">
    <location>
        <begin position="146"/>
        <end position="166"/>
    </location>
</feature>
<dbReference type="AlphaFoldDB" id="A0A1Y2I2G5"/>
<proteinExistence type="predicted"/>
<gene>
    <name evidence="2" type="ORF">BCR44DRAFT_62256</name>
</gene>
<comment type="caution">
    <text evidence="2">The sequence shown here is derived from an EMBL/GenBank/DDBJ whole genome shotgun (WGS) entry which is preliminary data.</text>
</comment>
<feature type="transmembrane region" description="Helical" evidence="1">
    <location>
        <begin position="115"/>
        <end position="134"/>
    </location>
</feature>
<keyword evidence="1" id="KW-0812">Transmembrane</keyword>
<keyword evidence="1" id="KW-1133">Transmembrane helix</keyword>
<sequence length="200" mass="22849">MGYFNIEEQFVFYGAYHNNGWNKFVHIICVPMIMWSVMVWLAGLGEVVPLDFVHRIPPYQGWVPEANAAFFVGLAYLSYYLILEPLATLTYAPVLFLKFVTSGWFAANVKDANTYALYVHIASWILQIGAHYVFEKRAPAFLDSIHQAFVMAPLFVWMEVLFLCGYRPEMEARLQARIDKEIAAFRSGEMAKKGGKAKAE</sequence>
<feature type="transmembrane region" description="Helical" evidence="1">
    <location>
        <begin position="24"/>
        <end position="45"/>
    </location>
</feature>
<dbReference type="GO" id="GO:0046521">
    <property type="term" value="P:sphingoid catabolic process"/>
    <property type="evidence" value="ECO:0007669"/>
    <property type="project" value="TreeGrafter"/>
</dbReference>
<dbReference type="EMBL" id="MCFL01000003">
    <property type="protein sequence ID" value="ORZ40163.1"/>
    <property type="molecule type" value="Genomic_DNA"/>
</dbReference>
<evidence type="ECO:0000256" key="1">
    <source>
        <dbReference type="SAM" id="Phobius"/>
    </source>
</evidence>
<dbReference type="PANTHER" id="PTHR28026:SF9">
    <property type="entry name" value="2-HYDROXY-PALMITIC ACID DIOXYGENASE MPO1"/>
    <property type="match status" value="1"/>
</dbReference>
<evidence type="ECO:0008006" key="4">
    <source>
        <dbReference type="Google" id="ProtNLM"/>
    </source>
</evidence>
<dbReference type="OrthoDB" id="2124888at2759"/>
<evidence type="ECO:0000313" key="2">
    <source>
        <dbReference type="EMBL" id="ORZ40163.1"/>
    </source>
</evidence>
<evidence type="ECO:0000313" key="3">
    <source>
        <dbReference type="Proteomes" id="UP000193411"/>
    </source>
</evidence>
<dbReference type="GO" id="GO:0016020">
    <property type="term" value="C:membrane"/>
    <property type="evidence" value="ECO:0007669"/>
    <property type="project" value="GOC"/>
</dbReference>
<accession>A0A1Y2I2G5</accession>
<organism evidence="2 3">
    <name type="scientific">Catenaria anguillulae PL171</name>
    <dbReference type="NCBI Taxonomy" id="765915"/>
    <lineage>
        <taxon>Eukaryota</taxon>
        <taxon>Fungi</taxon>
        <taxon>Fungi incertae sedis</taxon>
        <taxon>Blastocladiomycota</taxon>
        <taxon>Blastocladiomycetes</taxon>
        <taxon>Blastocladiales</taxon>
        <taxon>Catenariaceae</taxon>
        <taxon>Catenaria</taxon>
    </lineage>
</organism>
<dbReference type="PANTHER" id="PTHR28026">
    <property type="entry name" value="DUF962 DOMAIN PROTEIN (AFU_ORTHOLOGUE AFUA_8G05310)"/>
    <property type="match status" value="1"/>
</dbReference>
<keyword evidence="3" id="KW-1185">Reference proteome</keyword>
<dbReference type="Proteomes" id="UP000193411">
    <property type="component" value="Unassembled WGS sequence"/>
</dbReference>
<keyword evidence="1" id="KW-0472">Membrane</keyword>
<dbReference type="Pfam" id="PF06127">
    <property type="entry name" value="Mpo1-like"/>
    <property type="match status" value="1"/>
</dbReference>
<protein>
    <recommendedName>
        <fullName evidence="4">DUF962 domain protein</fullName>
    </recommendedName>
</protein>